<dbReference type="PROSITE" id="PS50106">
    <property type="entry name" value="PDZ"/>
    <property type="match status" value="1"/>
</dbReference>
<feature type="domain" description="PDZ" evidence="2">
    <location>
        <begin position="31"/>
        <end position="110"/>
    </location>
</feature>
<organism evidence="5">
    <name type="scientific">Gongylonema pulchrum</name>
    <dbReference type="NCBI Taxonomy" id="637853"/>
    <lineage>
        <taxon>Eukaryota</taxon>
        <taxon>Metazoa</taxon>
        <taxon>Ecdysozoa</taxon>
        <taxon>Nematoda</taxon>
        <taxon>Chromadorea</taxon>
        <taxon>Rhabditida</taxon>
        <taxon>Spirurina</taxon>
        <taxon>Spiruromorpha</taxon>
        <taxon>Spiruroidea</taxon>
        <taxon>Gongylonematidae</taxon>
        <taxon>Gongylonema</taxon>
    </lineage>
</organism>
<name>A0A183DGF7_9BILA</name>
<dbReference type="Pfam" id="PF00595">
    <property type="entry name" value="PDZ"/>
    <property type="match status" value="1"/>
</dbReference>
<dbReference type="InterPro" id="IPR051230">
    <property type="entry name" value="APP-Binding"/>
</dbReference>
<dbReference type="AlphaFoldDB" id="A0A183DGF7"/>
<dbReference type="InterPro" id="IPR036034">
    <property type="entry name" value="PDZ_sf"/>
</dbReference>
<gene>
    <name evidence="3" type="ORF">GPUH_LOCUS7797</name>
</gene>
<accession>A0A183DGF7</accession>
<dbReference type="Gene3D" id="2.30.42.10">
    <property type="match status" value="1"/>
</dbReference>
<dbReference type="PANTHER" id="PTHR12345:SF3">
    <property type="entry name" value="PDZ DOMAIN-CONTAINING PROTEIN"/>
    <property type="match status" value="1"/>
</dbReference>
<dbReference type="InterPro" id="IPR001478">
    <property type="entry name" value="PDZ"/>
</dbReference>
<keyword evidence="4" id="KW-1185">Reference proteome</keyword>
<evidence type="ECO:0000259" key="2">
    <source>
        <dbReference type="PROSITE" id="PS50106"/>
    </source>
</evidence>
<proteinExistence type="predicted"/>
<dbReference type="Proteomes" id="UP000271098">
    <property type="component" value="Unassembled WGS sequence"/>
</dbReference>
<evidence type="ECO:0000313" key="4">
    <source>
        <dbReference type="Proteomes" id="UP000271098"/>
    </source>
</evidence>
<reference evidence="5" key="1">
    <citation type="submission" date="2016-06" db="UniProtKB">
        <authorList>
            <consortium name="WormBaseParasite"/>
        </authorList>
    </citation>
    <scope>IDENTIFICATION</scope>
</reference>
<evidence type="ECO:0000313" key="5">
    <source>
        <dbReference type="WBParaSite" id="GPUH_0000780701-mRNA-1"/>
    </source>
</evidence>
<dbReference type="PANTHER" id="PTHR12345">
    <property type="entry name" value="SYNTENIN RELATED"/>
    <property type="match status" value="1"/>
</dbReference>
<sequence length="127" mass="14375">MLLVGDEWVIAPIASQCSGLAKTNLTHDVRRVVLKRDNNKKYGLRMRAVNKGVFVQLVTKDSPSAAAGIRFGDQVLSLNGTEMLGMTGQKAMELMKKTKRELVLIVRDRFTFNRCFHYFYDCLTAFV</sequence>
<dbReference type="WBParaSite" id="GPUH_0000780701-mRNA-1">
    <property type="protein sequence ID" value="GPUH_0000780701-mRNA-1"/>
    <property type="gene ID" value="GPUH_0000780701"/>
</dbReference>
<evidence type="ECO:0000256" key="1">
    <source>
        <dbReference type="ARBA" id="ARBA00022737"/>
    </source>
</evidence>
<dbReference type="GO" id="GO:0005886">
    <property type="term" value="C:plasma membrane"/>
    <property type="evidence" value="ECO:0007669"/>
    <property type="project" value="TreeGrafter"/>
</dbReference>
<reference evidence="3 4" key="2">
    <citation type="submission" date="2018-11" db="EMBL/GenBank/DDBJ databases">
        <authorList>
            <consortium name="Pathogen Informatics"/>
        </authorList>
    </citation>
    <scope>NUCLEOTIDE SEQUENCE [LARGE SCALE GENOMIC DNA]</scope>
</reference>
<keyword evidence="1" id="KW-0677">Repeat</keyword>
<dbReference type="SMART" id="SM00228">
    <property type="entry name" value="PDZ"/>
    <property type="match status" value="1"/>
</dbReference>
<dbReference type="SUPFAM" id="SSF50156">
    <property type="entry name" value="PDZ domain-like"/>
    <property type="match status" value="1"/>
</dbReference>
<dbReference type="GO" id="GO:0005737">
    <property type="term" value="C:cytoplasm"/>
    <property type="evidence" value="ECO:0007669"/>
    <property type="project" value="TreeGrafter"/>
</dbReference>
<dbReference type="EMBL" id="UYRT01021078">
    <property type="protein sequence ID" value="VDK59710.1"/>
    <property type="molecule type" value="Genomic_DNA"/>
</dbReference>
<dbReference type="OrthoDB" id="10059177at2759"/>
<protein>
    <submittedName>
        <fullName evidence="5">PDZ domain-containing protein</fullName>
    </submittedName>
</protein>
<evidence type="ECO:0000313" key="3">
    <source>
        <dbReference type="EMBL" id="VDK59710.1"/>
    </source>
</evidence>